<evidence type="ECO:0000256" key="4">
    <source>
        <dbReference type="ARBA" id="ARBA00022801"/>
    </source>
</evidence>
<dbReference type="Gene3D" id="1.10.530.40">
    <property type="match status" value="1"/>
</dbReference>
<dbReference type="InterPro" id="IPR023346">
    <property type="entry name" value="Lysozyme-like_dom_sf"/>
</dbReference>
<dbReference type="EC" id="3.2.1.17" evidence="7"/>
<evidence type="ECO:0000256" key="7">
    <source>
        <dbReference type="RuleBase" id="RU003788"/>
    </source>
</evidence>
<feature type="compositionally biased region" description="Low complexity" evidence="8">
    <location>
        <begin position="18"/>
        <end position="36"/>
    </location>
</feature>
<evidence type="ECO:0000313" key="9">
    <source>
        <dbReference type="EMBL" id="MVN79128.1"/>
    </source>
</evidence>
<comment type="caution">
    <text evidence="9">The sequence shown here is derived from an EMBL/GenBank/DDBJ whole genome shotgun (WGS) entry which is preliminary data.</text>
</comment>
<evidence type="ECO:0000256" key="5">
    <source>
        <dbReference type="ARBA" id="ARBA00023200"/>
    </source>
</evidence>
<keyword evidence="3 7" id="KW-0081">Bacteriolytic enzyme</keyword>
<evidence type="ECO:0000256" key="1">
    <source>
        <dbReference type="ARBA" id="ARBA00000632"/>
    </source>
</evidence>
<evidence type="ECO:0000256" key="6">
    <source>
        <dbReference type="ARBA" id="ARBA00023295"/>
    </source>
</evidence>
<dbReference type="EMBL" id="WQKZ01000010">
    <property type="protein sequence ID" value="MVN79128.1"/>
    <property type="molecule type" value="Genomic_DNA"/>
</dbReference>
<dbReference type="PANTHER" id="PTHR38107">
    <property type="match status" value="1"/>
</dbReference>
<keyword evidence="10" id="KW-1185">Reference proteome</keyword>
<dbReference type="Pfam" id="PF00959">
    <property type="entry name" value="Phage_lysozyme"/>
    <property type="match status" value="1"/>
</dbReference>
<dbReference type="InterPro" id="IPR033907">
    <property type="entry name" value="Endolysin_autolysin"/>
</dbReference>
<dbReference type="InterPro" id="IPR002196">
    <property type="entry name" value="Glyco_hydro_24"/>
</dbReference>
<evidence type="ECO:0000313" key="10">
    <source>
        <dbReference type="Proteomes" id="UP000441336"/>
    </source>
</evidence>
<feature type="region of interest" description="Disordered" evidence="8">
    <location>
        <begin position="50"/>
        <end position="71"/>
    </location>
</feature>
<keyword evidence="5" id="KW-1035">Host cytoplasm</keyword>
<accession>A0A7K1TL27</accession>
<dbReference type="GO" id="GO:0009253">
    <property type="term" value="P:peptidoglycan catabolic process"/>
    <property type="evidence" value="ECO:0007669"/>
    <property type="project" value="InterPro"/>
</dbReference>
<proteinExistence type="inferred from homology"/>
<keyword evidence="4 7" id="KW-0378">Hydrolase</keyword>
<feature type="region of interest" description="Disordered" evidence="8">
    <location>
        <begin position="98"/>
        <end position="121"/>
    </location>
</feature>
<keyword evidence="6 7" id="KW-0326">Glycosidase</keyword>
<name>A0A7K1TL27_9BACT</name>
<protein>
    <recommendedName>
        <fullName evidence="7">Lysozyme</fullName>
        <ecNumber evidence="7">3.2.1.17</ecNumber>
    </recommendedName>
</protein>
<evidence type="ECO:0000256" key="8">
    <source>
        <dbReference type="SAM" id="MobiDB-lite"/>
    </source>
</evidence>
<evidence type="ECO:0000256" key="3">
    <source>
        <dbReference type="ARBA" id="ARBA00022638"/>
    </source>
</evidence>
<dbReference type="InterPro" id="IPR051018">
    <property type="entry name" value="Bacteriophage_GH24"/>
</dbReference>
<evidence type="ECO:0000256" key="2">
    <source>
        <dbReference type="ARBA" id="ARBA00022529"/>
    </source>
</evidence>
<dbReference type="InterPro" id="IPR023347">
    <property type="entry name" value="Lysozyme_dom_sf"/>
</dbReference>
<sequence>MPWPSNMRWPASSFTSLPTRSARSRWPSTSSWPRSAAPCAPTSKRCAKTRCGMGKPGSATTASWPRAGPRSCSMRRWASKSWCCTTFWARSASSTAPIKTSLRRSSRRPAPPRPPSPGAMAPRCSSCWPTWPSAASTAPTTRWPTRPCTRYCSTWPNRPATGAKPRDNKRMKISEAGLALIKREEAFRASWYRCEAGRPTIGYGHVIQKGEERYYNVKISEAEASTLLRQDVDKQYGAHVASRVHRDVTQHQFDALVSLCYNIGTGGFDKSSVLALANAGASSPTVIKTAFGLWNKVTDPQTKVKRVSAGLTARRAREAALYLS</sequence>
<reference evidence="9 10" key="1">
    <citation type="submission" date="2019-12" db="EMBL/GenBank/DDBJ databases">
        <title>Hymenobacter sp. HMF4947 Genome sequencing and assembly.</title>
        <authorList>
            <person name="Kang H."/>
            <person name="Cha I."/>
            <person name="Kim H."/>
            <person name="Joh K."/>
        </authorList>
    </citation>
    <scope>NUCLEOTIDE SEQUENCE [LARGE SCALE GENOMIC DNA]</scope>
    <source>
        <strain evidence="9 10">HMF4947</strain>
    </source>
</reference>
<feature type="region of interest" description="Disordered" evidence="8">
    <location>
        <begin position="1"/>
        <end position="36"/>
    </location>
</feature>
<comment type="similarity">
    <text evidence="7">Belongs to the glycosyl hydrolase 24 family.</text>
</comment>
<dbReference type="GO" id="GO:0016998">
    <property type="term" value="P:cell wall macromolecule catabolic process"/>
    <property type="evidence" value="ECO:0007669"/>
    <property type="project" value="InterPro"/>
</dbReference>
<gene>
    <name evidence="9" type="ORF">GO988_22585</name>
</gene>
<dbReference type="GO" id="GO:0003796">
    <property type="term" value="F:lysozyme activity"/>
    <property type="evidence" value="ECO:0007669"/>
    <property type="project" value="UniProtKB-EC"/>
</dbReference>
<dbReference type="GO" id="GO:0031640">
    <property type="term" value="P:killing of cells of another organism"/>
    <property type="evidence" value="ECO:0007669"/>
    <property type="project" value="UniProtKB-KW"/>
</dbReference>
<dbReference type="PANTHER" id="PTHR38107:SF3">
    <property type="entry name" value="LYSOZYME RRRD-RELATED"/>
    <property type="match status" value="1"/>
</dbReference>
<dbReference type="Proteomes" id="UP000441336">
    <property type="component" value="Unassembled WGS sequence"/>
</dbReference>
<dbReference type="InterPro" id="IPR034690">
    <property type="entry name" value="Endolysin_T4_type"/>
</dbReference>
<dbReference type="HAMAP" id="MF_04110">
    <property type="entry name" value="ENDOLYSIN_T4"/>
    <property type="match status" value="1"/>
</dbReference>
<dbReference type="AlphaFoldDB" id="A0A7K1TL27"/>
<comment type="catalytic activity">
    <reaction evidence="1 7">
        <text>Hydrolysis of (1-&gt;4)-beta-linkages between N-acetylmuramic acid and N-acetyl-D-glucosamine residues in a peptidoglycan and between N-acetyl-D-glucosamine residues in chitodextrins.</text>
        <dbReference type="EC" id="3.2.1.17"/>
    </reaction>
</comment>
<dbReference type="SUPFAM" id="SSF53955">
    <property type="entry name" value="Lysozyme-like"/>
    <property type="match status" value="1"/>
</dbReference>
<keyword evidence="2 7" id="KW-0929">Antimicrobial</keyword>
<dbReference type="GO" id="GO:0042742">
    <property type="term" value="P:defense response to bacterium"/>
    <property type="evidence" value="ECO:0007669"/>
    <property type="project" value="UniProtKB-KW"/>
</dbReference>
<dbReference type="CDD" id="cd00737">
    <property type="entry name" value="lyz_endolysin_autolysin"/>
    <property type="match status" value="1"/>
</dbReference>
<organism evidence="9 10">
    <name type="scientific">Hymenobacter ginkgonis</name>
    <dbReference type="NCBI Taxonomy" id="2682976"/>
    <lineage>
        <taxon>Bacteria</taxon>
        <taxon>Pseudomonadati</taxon>
        <taxon>Bacteroidota</taxon>
        <taxon>Cytophagia</taxon>
        <taxon>Cytophagales</taxon>
        <taxon>Hymenobacteraceae</taxon>
        <taxon>Hymenobacter</taxon>
    </lineage>
</organism>